<evidence type="ECO:0000313" key="1">
    <source>
        <dbReference type="EMBL" id="ELU38508.1"/>
    </source>
</evidence>
<reference evidence="1 2" key="1">
    <citation type="journal article" date="2013" name="Nat. Commun.">
        <title>The evolution and pathogenic mechanisms of the rice sheath blight pathogen.</title>
        <authorList>
            <person name="Zheng A."/>
            <person name="Lin R."/>
            <person name="Xu L."/>
            <person name="Qin P."/>
            <person name="Tang C."/>
            <person name="Ai P."/>
            <person name="Zhang D."/>
            <person name="Liu Y."/>
            <person name="Sun Z."/>
            <person name="Feng H."/>
            <person name="Wang Y."/>
            <person name="Chen Y."/>
            <person name="Liang X."/>
            <person name="Fu R."/>
            <person name="Li Q."/>
            <person name="Zhang J."/>
            <person name="Yu X."/>
            <person name="Xie Z."/>
            <person name="Ding L."/>
            <person name="Guan P."/>
            <person name="Tang J."/>
            <person name="Liang Y."/>
            <person name="Wang S."/>
            <person name="Deng Q."/>
            <person name="Li S."/>
            <person name="Zhu J."/>
            <person name="Wang L."/>
            <person name="Liu H."/>
            <person name="Li P."/>
        </authorList>
    </citation>
    <scope>NUCLEOTIDE SEQUENCE [LARGE SCALE GENOMIC DNA]</scope>
    <source>
        <strain evidence="2">AG-1 IA</strain>
    </source>
</reference>
<dbReference type="AlphaFoldDB" id="L8WP16"/>
<dbReference type="EMBL" id="AFRT01002135">
    <property type="protein sequence ID" value="ELU38508.1"/>
    <property type="molecule type" value="Genomic_DNA"/>
</dbReference>
<proteinExistence type="predicted"/>
<organism evidence="1 2">
    <name type="scientific">Thanatephorus cucumeris (strain AG1-IA)</name>
    <name type="common">Rice sheath blight fungus</name>
    <name type="synonym">Rhizoctonia solani</name>
    <dbReference type="NCBI Taxonomy" id="983506"/>
    <lineage>
        <taxon>Eukaryota</taxon>
        <taxon>Fungi</taxon>
        <taxon>Dikarya</taxon>
        <taxon>Basidiomycota</taxon>
        <taxon>Agaricomycotina</taxon>
        <taxon>Agaricomycetes</taxon>
        <taxon>Cantharellales</taxon>
        <taxon>Ceratobasidiaceae</taxon>
        <taxon>Rhizoctonia</taxon>
        <taxon>Rhizoctonia solani AG-1</taxon>
    </lineage>
</organism>
<comment type="caution">
    <text evidence="1">The sequence shown here is derived from an EMBL/GenBank/DDBJ whole genome shotgun (WGS) entry which is preliminary data.</text>
</comment>
<gene>
    <name evidence="1" type="ORF">AG1IA_07460</name>
</gene>
<protein>
    <submittedName>
        <fullName evidence="1">Uncharacterized protein</fullName>
    </submittedName>
</protein>
<dbReference type="Proteomes" id="UP000011668">
    <property type="component" value="Unassembled WGS sequence"/>
</dbReference>
<name>L8WP16_THACA</name>
<dbReference type="HOGENOM" id="CLU_2741783_0_0_1"/>
<keyword evidence="2" id="KW-1185">Reference proteome</keyword>
<evidence type="ECO:0000313" key="2">
    <source>
        <dbReference type="Proteomes" id="UP000011668"/>
    </source>
</evidence>
<sequence>MIRSWIRVLVRAEVEELARVRVFPPWFVRLVRVLARALIVLERARVRAPAILVRDWVRARVQAHALAQSQV</sequence>
<accession>L8WP16</accession>